<gene>
    <name evidence="5" type="primary">rpl2</name>
</gene>
<dbReference type="GO" id="GO:0003723">
    <property type="term" value="F:RNA binding"/>
    <property type="evidence" value="ECO:0007669"/>
    <property type="project" value="TreeGrafter"/>
</dbReference>
<dbReference type="GeneID" id="9384793"/>
<dbReference type="PANTHER" id="PTHR13691:SF5">
    <property type="entry name" value="LARGE RIBOSOMAL SUBUNIT PROTEIN UL2M"/>
    <property type="match status" value="1"/>
</dbReference>
<dbReference type="InterPro" id="IPR008991">
    <property type="entry name" value="Translation_prot_SH3-like_sf"/>
</dbReference>
<geneLocation type="mitochondrion" evidence="5"/>
<name>D8L7S7_PARCA</name>
<keyword evidence="3" id="KW-0687">Ribonucleoprotein</keyword>
<dbReference type="GO" id="GO:0032543">
    <property type="term" value="P:mitochondrial translation"/>
    <property type="evidence" value="ECO:0007669"/>
    <property type="project" value="TreeGrafter"/>
</dbReference>
<dbReference type="PANTHER" id="PTHR13691">
    <property type="entry name" value="RIBOSOMAL PROTEIN L2"/>
    <property type="match status" value="1"/>
</dbReference>
<organism evidence="5">
    <name type="scientific">Paramecium caudatum</name>
    <dbReference type="NCBI Taxonomy" id="5885"/>
    <lineage>
        <taxon>Eukaryota</taxon>
        <taxon>Sar</taxon>
        <taxon>Alveolata</taxon>
        <taxon>Ciliophora</taxon>
        <taxon>Intramacronucleata</taxon>
        <taxon>Oligohymenophorea</taxon>
        <taxon>Peniculida</taxon>
        <taxon>Parameciidae</taxon>
        <taxon>Paramecium</taxon>
    </lineage>
</organism>
<evidence type="ECO:0000256" key="3">
    <source>
        <dbReference type="ARBA" id="ARBA00023274"/>
    </source>
</evidence>
<dbReference type="InterPro" id="IPR014726">
    <property type="entry name" value="Ribosomal_uL2_dom3"/>
</dbReference>
<protein>
    <submittedName>
        <fullName evidence="5">Ribosomal protein L12</fullName>
    </submittedName>
</protein>
<evidence type="ECO:0000256" key="2">
    <source>
        <dbReference type="ARBA" id="ARBA00022980"/>
    </source>
</evidence>
<dbReference type="InterPro" id="IPR022669">
    <property type="entry name" value="Ribosomal_uL2_C"/>
</dbReference>
<comment type="similarity">
    <text evidence="1">Belongs to the universal ribosomal protein uL2 family.</text>
</comment>
<accession>D8L7S7</accession>
<dbReference type="AlphaFoldDB" id="D8L7S7"/>
<dbReference type="GO" id="GO:0005762">
    <property type="term" value="C:mitochondrial large ribosomal subunit"/>
    <property type="evidence" value="ECO:0007669"/>
    <property type="project" value="TreeGrafter"/>
</dbReference>
<dbReference type="PIRSF" id="PIRSF002158">
    <property type="entry name" value="Ribosomal_L2"/>
    <property type="match status" value="1"/>
</dbReference>
<proteinExistence type="inferred from homology"/>
<evidence type="ECO:0000259" key="4">
    <source>
        <dbReference type="SMART" id="SM01382"/>
    </source>
</evidence>
<dbReference type="InterPro" id="IPR022671">
    <property type="entry name" value="Ribosomal_uL2_CS"/>
</dbReference>
<dbReference type="Pfam" id="PF03947">
    <property type="entry name" value="Ribosomal_L2_C"/>
    <property type="match status" value="1"/>
</dbReference>
<dbReference type="RefSeq" id="YP_003734435.1">
    <property type="nucleotide sequence ID" value="NC_014262.1"/>
</dbReference>
<feature type="domain" description="Large ribosomal subunit protein uL2 C-terminal" evidence="4">
    <location>
        <begin position="133"/>
        <end position="260"/>
    </location>
</feature>
<dbReference type="GO" id="GO:0003735">
    <property type="term" value="F:structural constituent of ribosome"/>
    <property type="evidence" value="ECO:0007669"/>
    <property type="project" value="InterPro"/>
</dbReference>
<dbReference type="PROSITE" id="PS00467">
    <property type="entry name" value="RIBOSOMAL_L2"/>
    <property type="match status" value="1"/>
</dbReference>
<evidence type="ECO:0000256" key="1">
    <source>
        <dbReference type="ARBA" id="ARBA00005636"/>
    </source>
</evidence>
<sequence length="265" mass="30506">MFSYHKSKKSKARFFEDSSRYFSSRKKNLFSFFYSKNPSRNKIGKVSIKCKRKKYKSLDLAVNYSRFEMGHTMIASKISILKKKKPYVVLVRDKYNSLSYYVSPCGLFFGEIIRTLPTKHELYKTDYLNLSLRGLGNLLMLVLYKVNDIIFNLLSPKKTLYKLALAAGTYFKILYQSFCKTFFVMTIPSGLEIKVPAEGLAVFGRNSNRKNNKRVIGLAGINFFNGVKPRVRGVAMNPVDHPNGGRTKTVRPERSPWGWVAKIKK</sequence>
<dbReference type="SMART" id="SM01382">
    <property type="entry name" value="Ribosomal_L2_C"/>
    <property type="match status" value="1"/>
</dbReference>
<dbReference type="Gene3D" id="4.10.950.10">
    <property type="entry name" value="Ribosomal protein L2, domain 3"/>
    <property type="match status" value="1"/>
</dbReference>
<keyword evidence="5" id="KW-0496">Mitochondrion</keyword>
<dbReference type="InterPro" id="IPR002171">
    <property type="entry name" value="Ribosomal_uL2"/>
</dbReference>
<reference evidence="5" key="1">
    <citation type="journal article" date="2011" name="BMC Genomics">
        <title>The mitochondrial genome sequence of the ciliate Paramecium caudatum reveals a shift in nucleotide composition and codon usage within the genus Paramecium.</title>
        <authorList>
            <person name="Barth D."/>
            <person name="Berendonk T.U."/>
        </authorList>
    </citation>
    <scope>NUCLEOTIDE SEQUENCE</scope>
    <source>
        <strain evidence="5">GB-E</strain>
    </source>
</reference>
<dbReference type="EMBL" id="FN424190">
    <property type="protein sequence ID" value="CAZ66814.1"/>
    <property type="molecule type" value="Genomic_DNA"/>
</dbReference>
<keyword evidence="2 5" id="KW-0689">Ribosomal protein</keyword>
<dbReference type="SUPFAM" id="SSF50104">
    <property type="entry name" value="Translation proteins SH3-like domain"/>
    <property type="match status" value="1"/>
</dbReference>
<evidence type="ECO:0000313" key="5">
    <source>
        <dbReference type="EMBL" id="CAZ66814.1"/>
    </source>
</evidence>